<gene>
    <name evidence="1" type="ORF">CJ203_07180</name>
</gene>
<dbReference type="Pfam" id="PF13830">
    <property type="entry name" value="DUF4192"/>
    <property type="match status" value="1"/>
</dbReference>
<keyword evidence="2" id="KW-1185">Reference proteome</keyword>
<organism evidence="1 2">
    <name type="scientific">Corynebacterium tuscaniense</name>
    <dbReference type="NCBI Taxonomy" id="302449"/>
    <lineage>
        <taxon>Bacteria</taxon>
        <taxon>Bacillati</taxon>
        <taxon>Actinomycetota</taxon>
        <taxon>Actinomycetes</taxon>
        <taxon>Mycobacteriales</taxon>
        <taxon>Corynebacteriaceae</taxon>
        <taxon>Corynebacterium</taxon>
    </lineage>
</organism>
<name>A0A2N6T4D2_9CORY</name>
<sequence>MDGTDFWREAVKVVMTHSHNPQREHNSSDPFFDPWLSDIPVVNSPSNIIATIPGTLGFYPQESVIVIGLVHDDENPDALILGPVLRADIVHACHIRETIATQLNGACVTYLGIIITRVPDSDSALAAIDELESIQCGGGHPLIDVCWHVSEIAQGTPYRMIFGPEVAPECSEWERGIIGSVIASPAMQAMRDNGTLPALSREDTFAFFDCVQECCTSKKVVKKTQALAAAARKESDELCRKLDRCEPGAADVVRAAGRALRNVKPLPLVGDDAHPTLEQLFNDEDELRALVASLIRAPLRDCLIGQAIDHPETAATALITVARNFCGVIRANALSLWALVAISRGLSSWASTALACAQEEMPQHSMSAICLQVMATGQQQQLVTTILEGCETACAALLARETGGEQAA</sequence>
<dbReference type="InterPro" id="IPR025447">
    <property type="entry name" value="DUF4192"/>
</dbReference>
<evidence type="ECO:0000313" key="1">
    <source>
        <dbReference type="EMBL" id="PMC64175.1"/>
    </source>
</evidence>
<comment type="caution">
    <text evidence="1">The sequence shown here is derived from an EMBL/GenBank/DDBJ whole genome shotgun (WGS) entry which is preliminary data.</text>
</comment>
<dbReference type="Proteomes" id="UP000235836">
    <property type="component" value="Unassembled WGS sequence"/>
</dbReference>
<protein>
    <submittedName>
        <fullName evidence="1">DUF4192 domain-containing protein</fullName>
    </submittedName>
</protein>
<evidence type="ECO:0000313" key="2">
    <source>
        <dbReference type="Proteomes" id="UP000235836"/>
    </source>
</evidence>
<reference evidence="1 2" key="1">
    <citation type="submission" date="2017-09" db="EMBL/GenBank/DDBJ databases">
        <title>Bacterial strain isolated from the female urinary microbiota.</title>
        <authorList>
            <person name="Thomas-White K."/>
            <person name="Kumar N."/>
            <person name="Forster S."/>
            <person name="Putonti C."/>
            <person name="Lawley T."/>
            <person name="Wolfe A.J."/>
        </authorList>
    </citation>
    <scope>NUCLEOTIDE SEQUENCE [LARGE SCALE GENOMIC DNA]</scope>
    <source>
        <strain evidence="1 2">UMB0792</strain>
    </source>
</reference>
<dbReference type="AlphaFoldDB" id="A0A2N6T4D2"/>
<proteinExistence type="predicted"/>
<dbReference type="EMBL" id="PNHG01000009">
    <property type="protein sequence ID" value="PMC64175.1"/>
    <property type="molecule type" value="Genomic_DNA"/>
</dbReference>
<accession>A0A2N6T4D2</accession>